<dbReference type="HOGENOM" id="CLU_086902_3_0_4"/>
<accession>W0SG75</accession>
<evidence type="ECO:0000256" key="2">
    <source>
        <dbReference type="ARBA" id="ARBA00022723"/>
    </source>
</evidence>
<dbReference type="EMBL" id="AP012547">
    <property type="protein sequence ID" value="BAO30279.1"/>
    <property type="molecule type" value="Genomic_DNA"/>
</dbReference>
<dbReference type="Gene3D" id="1.20.120.50">
    <property type="entry name" value="Hemerythrin-like"/>
    <property type="match status" value="1"/>
</dbReference>
<organism evidence="5 6">
    <name type="scientific">Sulfuritalea hydrogenivorans sk43H</name>
    <dbReference type="NCBI Taxonomy" id="1223802"/>
    <lineage>
        <taxon>Bacteria</taxon>
        <taxon>Pseudomonadati</taxon>
        <taxon>Pseudomonadota</taxon>
        <taxon>Betaproteobacteria</taxon>
        <taxon>Nitrosomonadales</taxon>
        <taxon>Sterolibacteriaceae</taxon>
        <taxon>Sulfuritalea</taxon>
    </lineage>
</organism>
<dbReference type="RefSeq" id="WP_041099645.1">
    <property type="nucleotide sequence ID" value="NZ_AP012547.1"/>
</dbReference>
<feature type="domain" description="Hemerythrin-like" evidence="4">
    <location>
        <begin position="14"/>
        <end position="119"/>
    </location>
</feature>
<sequence length="134" mass="14931">MPNRVQWNPGYGVGNEILDSQHRNILAQCNALADHAVDTSPESDLKFQEVFAELTALARAHFASEEDLLARGACPALDEHLNERDEFDYLAADIATTENFDKLELQRFLALWWVGHIMDSGKRYRACVAGSPAG</sequence>
<evidence type="ECO:0000313" key="5">
    <source>
        <dbReference type="EMBL" id="BAO30279.1"/>
    </source>
</evidence>
<reference evidence="5 6" key="1">
    <citation type="journal article" date="2014" name="Syst. Appl. Microbiol.">
        <title>Complete genomes of freshwater sulfur oxidizers Sulfuricella denitrificans skB26 and Sulfuritalea hydrogenivorans sk43H: genetic insights into the sulfur oxidation pathway of betaproteobacteria.</title>
        <authorList>
            <person name="Watanabe T."/>
            <person name="Kojima H."/>
            <person name="Fukui M."/>
        </authorList>
    </citation>
    <scope>NUCLEOTIDE SEQUENCE [LARGE SCALE GENOMIC DNA]</scope>
    <source>
        <strain evidence="5">DSM22779</strain>
    </source>
</reference>
<dbReference type="InterPro" id="IPR050669">
    <property type="entry name" value="Hemerythrin"/>
</dbReference>
<dbReference type="PANTHER" id="PTHR37164:SF1">
    <property type="entry name" value="BACTERIOHEMERYTHRIN"/>
    <property type="match status" value="1"/>
</dbReference>
<protein>
    <submittedName>
        <fullName evidence="5">Hemerythrin</fullName>
    </submittedName>
</protein>
<dbReference type="PANTHER" id="PTHR37164">
    <property type="entry name" value="BACTERIOHEMERYTHRIN"/>
    <property type="match status" value="1"/>
</dbReference>
<keyword evidence="3" id="KW-0408">Iron</keyword>
<evidence type="ECO:0000259" key="4">
    <source>
        <dbReference type="Pfam" id="PF01814"/>
    </source>
</evidence>
<evidence type="ECO:0000256" key="3">
    <source>
        <dbReference type="ARBA" id="ARBA00023004"/>
    </source>
</evidence>
<dbReference type="SUPFAM" id="SSF47188">
    <property type="entry name" value="Hemerythrin-like"/>
    <property type="match status" value="1"/>
</dbReference>
<dbReference type="InterPro" id="IPR035938">
    <property type="entry name" value="Hemerythrin-like_sf"/>
</dbReference>
<keyword evidence="2" id="KW-0479">Metal-binding</keyword>
<dbReference type="STRING" id="1223802.SUTH_02496"/>
<comment type="similarity">
    <text evidence="1">Belongs to the hemerythrin family.</text>
</comment>
<evidence type="ECO:0000256" key="1">
    <source>
        <dbReference type="ARBA" id="ARBA00010587"/>
    </source>
</evidence>
<keyword evidence="6" id="KW-1185">Reference proteome</keyword>
<dbReference type="GO" id="GO:0046872">
    <property type="term" value="F:metal ion binding"/>
    <property type="evidence" value="ECO:0007669"/>
    <property type="project" value="UniProtKB-KW"/>
</dbReference>
<dbReference type="Pfam" id="PF01814">
    <property type="entry name" value="Hemerythrin"/>
    <property type="match status" value="1"/>
</dbReference>
<dbReference type="CDD" id="cd12107">
    <property type="entry name" value="Hemerythrin"/>
    <property type="match status" value="1"/>
</dbReference>
<dbReference type="NCBIfam" id="TIGR02481">
    <property type="entry name" value="hemeryth_dom"/>
    <property type="match status" value="1"/>
</dbReference>
<dbReference type="InterPro" id="IPR012827">
    <property type="entry name" value="Hemerythrin_metal-bd"/>
</dbReference>
<evidence type="ECO:0000313" key="6">
    <source>
        <dbReference type="Proteomes" id="UP000031637"/>
    </source>
</evidence>
<name>W0SG75_9PROT</name>
<dbReference type="KEGG" id="shd:SUTH_02496"/>
<dbReference type="Proteomes" id="UP000031637">
    <property type="component" value="Chromosome"/>
</dbReference>
<proteinExistence type="inferred from homology"/>
<gene>
    <name evidence="5" type="ORF">SUTH_02496</name>
</gene>
<dbReference type="InterPro" id="IPR012312">
    <property type="entry name" value="Hemerythrin-like"/>
</dbReference>
<dbReference type="AlphaFoldDB" id="W0SG75"/>